<sequence>MNFFKESSDQAREAFVSMPMQSRVITVMLLAAIVIGLAFLVKGDSMGKNEYLFGGTSFSEQELAAMEMSFSRVGLNEWKREGTRMTIPAASKDAYVAAMKESTTLPMSLNSYVQDAINATTVFDSSELHGARVDVAREMDLGRAIAQMADIKAASVMHDRGERQGLGRHMAQSASVFVQPEGSAPLPKHRIEAIQMMVKGAYAGMEPEDVSVTDANAIGSRGQFDEDNVILRAQSEAESLIEKKVRGLLIGFPARIAVTAEIDPMMDVEKTTLKFDAEPTNLSNKTRKIETTNSRQPPGGVPGAIPNGIGNRPVSLADNVETMKSKEDERETSGVAGQQYENSRLASLQVKRVRVSVGLPRSYYETLHGQKFLAKNPGKADDDVPPMDDTSYESLKSETTAKIQSAVTPLLPEVAAGADRFPLVEVFDYYDLPSPPPPEAETAKIALTWLAGAWQTIALVMLGLVALLVARSAASGGGNSAPPEFREGFGLELPAPPVDIAETDEEGDKMTITGSSLKDELLQLVEGNPEVAANVIRGWVGEAA</sequence>
<dbReference type="PANTHER" id="PTHR30046:SF0">
    <property type="entry name" value="FLAGELLAR M-RING PROTEIN"/>
    <property type="match status" value="1"/>
</dbReference>
<dbReference type="Gene3D" id="3.30.300.30">
    <property type="match status" value="1"/>
</dbReference>
<dbReference type="Proteomes" id="UP000318288">
    <property type="component" value="Unassembled WGS sequence"/>
</dbReference>
<dbReference type="OrthoDB" id="268872at2"/>
<evidence type="ECO:0000256" key="2">
    <source>
        <dbReference type="ARBA" id="ARBA00023136"/>
    </source>
</evidence>
<feature type="transmembrane region" description="Helical" evidence="4">
    <location>
        <begin position="21"/>
        <end position="41"/>
    </location>
</feature>
<dbReference type="EMBL" id="SJPW01000005">
    <property type="protein sequence ID" value="TWU50898.1"/>
    <property type="molecule type" value="Genomic_DNA"/>
</dbReference>
<evidence type="ECO:0000256" key="4">
    <source>
        <dbReference type="SAM" id="Phobius"/>
    </source>
</evidence>
<comment type="caution">
    <text evidence="6">The sequence shown here is derived from an EMBL/GenBank/DDBJ whole genome shotgun (WGS) entry which is preliminary data.</text>
</comment>
<dbReference type="GO" id="GO:0016020">
    <property type="term" value="C:membrane"/>
    <property type="evidence" value="ECO:0007669"/>
    <property type="project" value="UniProtKB-SubCell"/>
</dbReference>
<protein>
    <submittedName>
        <fullName evidence="6">Flagellar MS-ring protein</fullName>
    </submittedName>
</protein>
<evidence type="ECO:0000256" key="1">
    <source>
        <dbReference type="ARBA" id="ARBA00004370"/>
    </source>
</evidence>
<keyword evidence="6" id="KW-0969">Cilium</keyword>
<accession>A0A5C6EPQ9</accession>
<gene>
    <name evidence="6" type="ORF">Poly51_41910</name>
</gene>
<keyword evidence="6" id="KW-0282">Flagellum</keyword>
<keyword evidence="6" id="KW-0966">Cell projection</keyword>
<keyword evidence="2 4" id="KW-0472">Membrane</keyword>
<proteinExistence type="predicted"/>
<keyword evidence="4" id="KW-1133">Transmembrane helix</keyword>
<evidence type="ECO:0000313" key="7">
    <source>
        <dbReference type="Proteomes" id="UP000318288"/>
    </source>
</evidence>
<name>A0A5C6EPQ9_9BACT</name>
<dbReference type="AlphaFoldDB" id="A0A5C6EPQ9"/>
<evidence type="ECO:0000259" key="5">
    <source>
        <dbReference type="Pfam" id="PF01514"/>
    </source>
</evidence>
<dbReference type="InterPro" id="IPR043427">
    <property type="entry name" value="YscJ/FliF"/>
</dbReference>
<dbReference type="InterPro" id="IPR045851">
    <property type="entry name" value="AMP-bd_C_sf"/>
</dbReference>
<evidence type="ECO:0000256" key="3">
    <source>
        <dbReference type="SAM" id="MobiDB-lite"/>
    </source>
</evidence>
<dbReference type="Pfam" id="PF01514">
    <property type="entry name" value="YscJ_FliF"/>
    <property type="match status" value="1"/>
</dbReference>
<evidence type="ECO:0000313" key="6">
    <source>
        <dbReference type="EMBL" id="TWU50898.1"/>
    </source>
</evidence>
<reference evidence="6 7" key="1">
    <citation type="submission" date="2019-02" db="EMBL/GenBank/DDBJ databases">
        <title>Deep-cultivation of Planctomycetes and their phenomic and genomic characterization uncovers novel biology.</title>
        <authorList>
            <person name="Wiegand S."/>
            <person name="Jogler M."/>
            <person name="Boedeker C."/>
            <person name="Pinto D."/>
            <person name="Vollmers J."/>
            <person name="Rivas-Marin E."/>
            <person name="Kohn T."/>
            <person name="Peeters S.H."/>
            <person name="Heuer A."/>
            <person name="Rast P."/>
            <person name="Oberbeckmann S."/>
            <person name="Bunk B."/>
            <person name="Jeske O."/>
            <person name="Meyerdierks A."/>
            <person name="Storesund J.E."/>
            <person name="Kallscheuer N."/>
            <person name="Luecker S."/>
            <person name="Lage O.M."/>
            <person name="Pohl T."/>
            <person name="Merkel B.J."/>
            <person name="Hornburger P."/>
            <person name="Mueller R.-W."/>
            <person name="Bruemmer F."/>
            <person name="Labrenz M."/>
            <person name="Spormann A.M."/>
            <person name="Op Den Camp H."/>
            <person name="Overmann J."/>
            <person name="Amann R."/>
            <person name="Jetten M.S.M."/>
            <person name="Mascher T."/>
            <person name="Medema M.H."/>
            <person name="Devos D.P."/>
            <person name="Kaster A.-K."/>
            <person name="Ovreas L."/>
            <person name="Rohde M."/>
            <person name="Galperin M.Y."/>
            <person name="Jogler C."/>
        </authorList>
    </citation>
    <scope>NUCLEOTIDE SEQUENCE [LARGE SCALE GENOMIC DNA]</scope>
    <source>
        <strain evidence="6 7">Poly51</strain>
    </source>
</reference>
<dbReference type="PANTHER" id="PTHR30046">
    <property type="entry name" value="FLAGELLAR M-RING PROTEIN"/>
    <property type="match status" value="1"/>
</dbReference>
<feature type="region of interest" description="Disordered" evidence="3">
    <location>
        <begin position="280"/>
        <end position="315"/>
    </location>
</feature>
<organism evidence="6 7">
    <name type="scientific">Rubripirellula tenax</name>
    <dbReference type="NCBI Taxonomy" id="2528015"/>
    <lineage>
        <taxon>Bacteria</taxon>
        <taxon>Pseudomonadati</taxon>
        <taxon>Planctomycetota</taxon>
        <taxon>Planctomycetia</taxon>
        <taxon>Pirellulales</taxon>
        <taxon>Pirellulaceae</taxon>
        <taxon>Rubripirellula</taxon>
    </lineage>
</organism>
<dbReference type="RefSeq" id="WP_146459571.1">
    <property type="nucleotide sequence ID" value="NZ_SJPW01000005.1"/>
</dbReference>
<keyword evidence="4" id="KW-0812">Transmembrane</keyword>
<feature type="domain" description="Flagellar M-ring N-terminal" evidence="5">
    <location>
        <begin position="79"/>
        <end position="216"/>
    </location>
</feature>
<keyword evidence="7" id="KW-1185">Reference proteome</keyword>
<comment type="subcellular location">
    <subcellularLocation>
        <location evidence="1">Membrane</location>
    </subcellularLocation>
</comment>
<dbReference type="InterPro" id="IPR006182">
    <property type="entry name" value="FliF_N_dom"/>
</dbReference>